<name>A0A026WVR6_OOCBI</name>
<dbReference type="GO" id="GO:0005975">
    <property type="term" value="P:carbohydrate metabolic process"/>
    <property type="evidence" value="ECO:0007669"/>
    <property type="project" value="InterPro"/>
</dbReference>
<protein>
    <recommendedName>
        <fullName evidence="3">alpha-glucosidase</fullName>
        <ecNumber evidence="3">3.2.1.20</ecNumber>
    </recommendedName>
</protein>
<keyword evidence="8" id="KW-1185">Reference proteome</keyword>
<evidence type="ECO:0000313" key="7">
    <source>
        <dbReference type="EMBL" id="EZA60093.1"/>
    </source>
</evidence>
<dbReference type="OMA" id="YREISWQ"/>
<dbReference type="PANTHER" id="PTHR10357:SF179">
    <property type="entry name" value="NEUTRAL AND BASIC AMINO ACID TRANSPORT PROTEIN RBAT"/>
    <property type="match status" value="1"/>
</dbReference>
<feature type="non-terminal residue" evidence="7">
    <location>
        <position position="1200"/>
    </location>
</feature>
<dbReference type="EMBL" id="KK107083">
    <property type="protein sequence ID" value="EZA60093.1"/>
    <property type="molecule type" value="Genomic_DNA"/>
</dbReference>
<evidence type="ECO:0000256" key="1">
    <source>
        <dbReference type="ARBA" id="ARBA00001657"/>
    </source>
</evidence>
<dbReference type="STRING" id="2015173.A0A026WVR6"/>
<dbReference type="InterPro" id="IPR006047">
    <property type="entry name" value="GH13_cat_dom"/>
</dbReference>
<comment type="similarity">
    <text evidence="2">Belongs to the glycosyl hydrolase 13 family.</text>
</comment>
<evidence type="ECO:0000256" key="3">
    <source>
        <dbReference type="ARBA" id="ARBA00012741"/>
    </source>
</evidence>
<comment type="catalytic activity">
    <reaction evidence="1">
        <text>Hydrolysis of terminal, non-reducing (1-&gt;4)-linked alpha-D-glucose residues with release of alpha-D-glucose.</text>
        <dbReference type="EC" id="3.2.1.20"/>
    </reaction>
</comment>
<dbReference type="Gene3D" id="2.60.40.1180">
    <property type="entry name" value="Golgi alpha-mannosidase II"/>
    <property type="match status" value="2"/>
</dbReference>
<dbReference type="OrthoDB" id="1740265at2759"/>
<dbReference type="Pfam" id="PF00128">
    <property type="entry name" value="Alpha-amylase"/>
    <property type="match status" value="2"/>
</dbReference>
<dbReference type="InterPro" id="IPR013780">
    <property type="entry name" value="Glyco_hydro_b"/>
</dbReference>
<dbReference type="CDD" id="cd11328">
    <property type="entry name" value="AmyAc_maltase"/>
    <property type="match status" value="2"/>
</dbReference>
<dbReference type="InterPro" id="IPR045857">
    <property type="entry name" value="O16G_dom_2"/>
</dbReference>
<organism evidence="7 8">
    <name type="scientific">Ooceraea biroi</name>
    <name type="common">Clonal raider ant</name>
    <name type="synonym">Cerapachys biroi</name>
    <dbReference type="NCBI Taxonomy" id="2015173"/>
    <lineage>
        <taxon>Eukaryota</taxon>
        <taxon>Metazoa</taxon>
        <taxon>Ecdysozoa</taxon>
        <taxon>Arthropoda</taxon>
        <taxon>Hexapoda</taxon>
        <taxon>Insecta</taxon>
        <taxon>Pterygota</taxon>
        <taxon>Neoptera</taxon>
        <taxon>Endopterygota</taxon>
        <taxon>Hymenoptera</taxon>
        <taxon>Apocrita</taxon>
        <taxon>Aculeata</taxon>
        <taxon>Formicoidea</taxon>
        <taxon>Formicidae</taxon>
        <taxon>Dorylinae</taxon>
        <taxon>Ooceraea</taxon>
    </lineage>
</organism>
<keyword evidence="4" id="KW-0325">Glycoprotein</keyword>
<dbReference type="FunFam" id="3.90.400.10:FF:000001">
    <property type="entry name" value="Maltase A3, isoform A"/>
    <property type="match status" value="2"/>
</dbReference>
<dbReference type="Gene3D" id="3.90.400.10">
    <property type="entry name" value="Oligo-1,6-glucosidase, Domain 2"/>
    <property type="match status" value="2"/>
</dbReference>
<dbReference type="PANTHER" id="PTHR10357">
    <property type="entry name" value="ALPHA-AMYLASE FAMILY MEMBER"/>
    <property type="match status" value="1"/>
</dbReference>
<evidence type="ECO:0000256" key="5">
    <source>
        <dbReference type="ARBA" id="ARBA00023295"/>
    </source>
</evidence>
<evidence type="ECO:0000259" key="6">
    <source>
        <dbReference type="SMART" id="SM00642"/>
    </source>
</evidence>
<accession>A0A026WVR6</accession>
<keyword evidence="5" id="KW-0326">Glycosidase</keyword>
<gene>
    <name evidence="7" type="ORF">X777_13918</name>
</gene>
<dbReference type="SMART" id="SM00642">
    <property type="entry name" value="Aamy"/>
    <property type="match status" value="2"/>
</dbReference>
<feature type="domain" description="Glycosyl hydrolase family 13 catalytic" evidence="6">
    <location>
        <begin position="79"/>
        <end position="462"/>
    </location>
</feature>
<proteinExistence type="inferred from homology"/>
<dbReference type="AlphaFoldDB" id="A0A026WVR6"/>
<evidence type="ECO:0000256" key="4">
    <source>
        <dbReference type="ARBA" id="ARBA00023180"/>
    </source>
</evidence>
<dbReference type="Proteomes" id="UP000053097">
    <property type="component" value="Unassembled WGS sequence"/>
</dbReference>
<evidence type="ECO:0000313" key="8">
    <source>
        <dbReference type="Proteomes" id="UP000053097"/>
    </source>
</evidence>
<sequence length="1200" mass="138330">SREDHLQFLKLKPQLFIADSYSPSKKIEGDLRVTFKRLFKVKPMIQLMMKWIITFCAVFLSSSLGHNEPEWWKSMSLYQIYPRSFKDSNGDGVGDLAGITSKLEHFTDINVDAFWLSPIYPSPMVDFGYDISDFINIDPIFGTMEDFEKLTKAAHDASIKVIMDFVPNHSSDKHEWFQKSLQSIEPYTDYYVWHKGKVLPNGTATVPNNWVSVFGGPAWTWREERQAYYFHQFAPEQPDLNYENEKVVKATQDVLRFWLNKGVDGFRIDAVPHLCEDSKFLDEPLTGNPNPNDYGYTHKIYTKDQPHTYKIVKGWREVLNEYSNRVMMIEAYTSMSMTMKYYVYGAHFPFNFGLITDTDKNSKANDFKRTIDKWMLNMPLLDGTANWVVGNHDKSRLVTRYGEYRAQAVTMMALLLPGVGVTYNGEEIGMEDTWISWEDTRDPQGCNAGREGFEKASRDPARTPFQWDNTTSAGFSTNPKTWLPVNKNYVTLNLAAQKEQSKSYYALYKAVSALRKWPAIKQGTLVTRLLGDNVFVFARTTSGERSVYVVVNFVDKEETIDLSTLVHANRLNVYYATTNAHHLIGNIIEDITTLKIPASAAQRVILLGLLLTAAPTLGDILNRGWWNHTIFYQIYPRSFMDTDNDGVGDLEGVTSKLEHFVDSGIGAIWLSPINRSPMVDFGYDISDFKDIDKIFGTLEDFNNLVKRAKELGLKVILDLVPNHTSDEHYWFQESIKRGSKYEDYYIWANGRENNAQPPNNWRSVFSGSAWTFNEVRNQWYFHQFHERQPDLNYSNPNVQEEMKEIIEFWLRKGVDGFRVDAVPHLYEINYTRDELRSGKPGAERDDYDYLRHTFSKDIPETYELVQSWRKILDDYAHQYNTSEKVMMTEAYTSLENTIKYYNYGSHIPFNFNFIMDVDKDSNATAFKKIIDEWINAMPADGVANWVMGNHDRNRTASRFEGRADQMTMLAMILPGVAVTYYGEEIGMVNKMDISWEDTQDPQACNAGEEKYKSRSRDPVRTPFQWNNNINAGFSNATKLWLPVHENYRSLNLLLQKSNNDTHYHVYRTLTMLRNTSEALKFGSLSTEVINDTVLCVLRKTKREAVTLLINFSDKDKKQVDLTKSLAEFENGVVGTASVGSGIKQQHPVELKNITLPANASICSVGNIEYSNTNTKFISTSRKQIDNSLHGWHNWRTNFRI</sequence>
<dbReference type="EC" id="3.2.1.20" evidence="3"/>
<dbReference type="InterPro" id="IPR017853">
    <property type="entry name" value="GH"/>
</dbReference>
<dbReference type="SUPFAM" id="SSF51445">
    <property type="entry name" value="(Trans)glycosidases"/>
    <property type="match status" value="2"/>
</dbReference>
<reference evidence="7 8" key="1">
    <citation type="journal article" date="2014" name="Curr. Biol.">
        <title>The genome of the clonal raider ant Cerapachys biroi.</title>
        <authorList>
            <person name="Oxley P.R."/>
            <person name="Ji L."/>
            <person name="Fetter-Pruneda I."/>
            <person name="McKenzie S.K."/>
            <person name="Li C."/>
            <person name="Hu H."/>
            <person name="Zhang G."/>
            <person name="Kronauer D.J."/>
        </authorList>
    </citation>
    <scope>NUCLEOTIDE SEQUENCE [LARGE SCALE GENOMIC DNA]</scope>
</reference>
<feature type="non-terminal residue" evidence="7">
    <location>
        <position position="1"/>
    </location>
</feature>
<keyword evidence="5" id="KW-0378">Hydrolase</keyword>
<feature type="domain" description="Glycosyl hydrolase family 13 catalytic" evidence="6">
    <location>
        <begin position="633"/>
        <end position="1020"/>
    </location>
</feature>
<evidence type="ECO:0000256" key="2">
    <source>
        <dbReference type="ARBA" id="ARBA00008061"/>
    </source>
</evidence>
<dbReference type="GO" id="GO:0004558">
    <property type="term" value="F:alpha-1,4-glucosidase activity"/>
    <property type="evidence" value="ECO:0007669"/>
    <property type="project" value="UniProtKB-EC"/>
</dbReference>
<dbReference type="Gene3D" id="3.20.20.80">
    <property type="entry name" value="Glycosidases"/>
    <property type="match status" value="2"/>
</dbReference>